<reference evidence="2 3" key="1">
    <citation type="submission" date="2022-11" db="EMBL/GenBank/DDBJ databases">
        <title>Viruses from the air-sea interface of a natural surface slick.</title>
        <authorList>
            <person name="Rahlff J."/>
            <person name="Holmfeldt K."/>
        </authorList>
    </citation>
    <scope>NUCLEOTIDE SEQUENCE [LARGE SCALE GENOMIC DNA]</scope>
    <source>
        <strain evidence="2 3">SMS4</strain>
    </source>
</reference>
<comment type="caution">
    <text evidence="2">The sequence shown here is derived from an EMBL/GenBank/DDBJ whole genome shotgun (WGS) entry which is preliminary data.</text>
</comment>
<dbReference type="Pfam" id="PF13409">
    <property type="entry name" value="GST_N_2"/>
    <property type="match status" value="1"/>
</dbReference>
<dbReference type="Gene3D" id="1.20.1050.10">
    <property type="match status" value="1"/>
</dbReference>
<dbReference type="Pfam" id="PF13410">
    <property type="entry name" value="GST_C_2"/>
    <property type="match status" value="1"/>
</dbReference>
<dbReference type="PANTHER" id="PTHR42673">
    <property type="entry name" value="MALEYLACETOACETATE ISOMERASE"/>
    <property type="match status" value="1"/>
</dbReference>
<keyword evidence="3" id="KW-1185">Reference proteome</keyword>
<dbReference type="SUPFAM" id="SSF47616">
    <property type="entry name" value="GST C-terminal domain-like"/>
    <property type="match status" value="1"/>
</dbReference>
<dbReference type="CDD" id="cd03043">
    <property type="entry name" value="GST_N_1"/>
    <property type="match status" value="1"/>
</dbReference>
<protein>
    <submittedName>
        <fullName evidence="2">Glutathione S-transferase family protein</fullName>
    </submittedName>
</protein>
<dbReference type="Gene3D" id="3.40.30.10">
    <property type="entry name" value="Glutaredoxin"/>
    <property type="match status" value="1"/>
</dbReference>
<dbReference type="RefSeq" id="WP_305974441.1">
    <property type="nucleotide sequence ID" value="NZ_JAPJDZ010000009.1"/>
</dbReference>
<dbReference type="EMBL" id="JAPJDZ010000009">
    <property type="protein sequence ID" value="MDP5135459.1"/>
    <property type="molecule type" value="Genomic_DNA"/>
</dbReference>
<dbReference type="PANTHER" id="PTHR42673:SF4">
    <property type="entry name" value="MALEYLACETOACETATE ISOMERASE"/>
    <property type="match status" value="1"/>
</dbReference>
<evidence type="ECO:0000313" key="2">
    <source>
        <dbReference type="EMBL" id="MDP5135459.1"/>
    </source>
</evidence>
<dbReference type="InterPro" id="IPR040079">
    <property type="entry name" value="Glutathione_S-Trfase"/>
</dbReference>
<name>A0ABT9HWF3_9GAMM</name>
<accession>A0ABT9HWF3</accession>
<dbReference type="PROSITE" id="PS50404">
    <property type="entry name" value="GST_NTER"/>
    <property type="match status" value="1"/>
</dbReference>
<organism evidence="2 3">
    <name type="scientific">Rheinheimera baltica</name>
    <dbReference type="NCBI Taxonomy" id="67576"/>
    <lineage>
        <taxon>Bacteria</taxon>
        <taxon>Pseudomonadati</taxon>
        <taxon>Pseudomonadota</taxon>
        <taxon>Gammaproteobacteria</taxon>
        <taxon>Chromatiales</taxon>
        <taxon>Chromatiaceae</taxon>
        <taxon>Rheinheimera</taxon>
    </lineage>
</organism>
<dbReference type="InterPro" id="IPR036249">
    <property type="entry name" value="Thioredoxin-like_sf"/>
</dbReference>
<dbReference type="InterPro" id="IPR004045">
    <property type="entry name" value="Glutathione_S-Trfase_N"/>
</dbReference>
<feature type="domain" description="GST N-terminal" evidence="1">
    <location>
        <begin position="2"/>
        <end position="82"/>
    </location>
</feature>
<proteinExistence type="predicted"/>
<dbReference type="CDD" id="cd03194">
    <property type="entry name" value="GST_C_3"/>
    <property type="match status" value="1"/>
</dbReference>
<sequence length="228" mass="25759">MRELYIANKNYSSWSLRPWVLMQQLQIPFTEQLVPFSQQGNFDKFRTFSPSGKVPCLVQKDQVVWDSLAIAEFLYESHSSVWPNDSKARAFARCAAAEMHSGFAALRNTCGMSCGHRVQLHIVSTALQLDIDRLSELFEQGIAQFGGPFLAGDTFSAADAFFAPVAFRMQSYDLAFSTEAKNYLERLLALPSMQIWYQQALAEVWIDDAHDQEIASHGKITADYRQIG</sequence>
<gene>
    <name evidence="2" type="ORF">ORJ04_05795</name>
</gene>
<dbReference type="SUPFAM" id="SSF52833">
    <property type="entry name" value="Thioredoxin-like"/>
    <property type="match status" value="1"/>
</dbReference>
<evidence type="ECO:0000313" key="3">
    <source>
        <dbReference type="Proteomes" id="UP001231109"/>
    </source>
</evidence>
<evidence type="ECO:0000259" key="1">
    <source>
        <dbReference type="PROSITE" id="PS50404"/>
    </source>
</evidence>
<dbReference type="Proteomes" id="UP001231109">
    <property type="component" value="Unassembled WGS sequence"/>
</dbReference>
<dbReference type="SFLD" id="SFLDS00019">
    <property type="entry name" value="Glutathione_Transferase_(cytos"/>
    <property type="match status" value="1"/>
</dbReference>
<dbReference type="InterPro" id="IPR036282">
    <property type="entry name" value="Glutathione-S-Trfase_C_sf"/>
</dbReference>